<evidence type="ECO:0000313" key="1">
    <source>
        <dbReference type="EMBL" id="CAA3032908.1"/>
    </source>
</evidence>
<sequence>MKLLPVPLDPTNPEAYEGWFGQDLVLDVAYVQDTVHIGTKLHAQLCKRSTTLLMGRFSVSSTHLHHVIDNSSKFDHGLTKTDLDGLDKINFPSVLKMTDERVLNILRKQPDADGTETFLRIRRDVLDAFLKEDLSPEDRIFLMFRDAGKGDLLVPDLFESQPSERIFRAARSLTTTEATVIQHPAAPETTLSRPLATTTHSHGKKFVTDRNGSYDKVNDPHKISLYQLLAPGAGYLLMSRCWPAHRKLPGHLAIDPVSDATACSPLEPAFMPEDCDVDPVPVLTEDRLLPDEAPDADDVAVLQASTGWPQEQSPAPEVPPGSSFVVYTKDDGVQVTVRKSTLCWLYTQDAHRLSTNRFLRVREPGLSSAVEQGEAGPRTNVAKCTYICTGDWCAFQHAGKWRVGRVLAFRYLSGVGRKRTYTLPSAPVSVPEGLTARGLGCICSWFKLSITGTLQHEAASNDFVPIDNYICTLHPQYLSKGPCVICSLFVII</sequence>
<keyword evidence="2" id="KW-1185">Reference proteome</keyword>
<dbReference type="EMBL" id="CACTIH010009736">
    <property type="protein sequence ID" value="CAA3032908.1"/>
    <property type="molecule type" value="Genomic_DNA"/>
</dbReference>
<dbReference type="Gramene" id="OE9A116705T1">
    <property type="protein sequence ID" value="OE9A116705C1"/>
    <property type="gene ID" value="OE9A116705"/>
</dbReference>
<proteinExistence type="predicted"/>
<dbReference type="AlphaFoldDB" id="A0A8S0VL02"/>
<dbReference type="Proteomes" id="UP000594638">
    <property type="component" value="Unassembled WGS sequence"/>
</dbReference>
<comment type="caution">
    <text evidence="1">The sequence shown here is derived from an EMBL/GenBank/DDBJ whole genome shotgun (WGS) entry which is preliminary data.</text>
</comment>
<evidence type="ECO:0000313" key="2">
    <source>
        <dbReference type="Proteomes" id="UP000594638"/>
    </source>
</evidence>
<reference evidence="1 2" key="1">
    <citation type="submission" date="2019-12" db="EMBL/GenBank/DDBJ databases">
        <authorList>
            <person name="Alioto T."/>
            <person name="Alioto T."/>
            <person name="Gomez Garrido J."/>
        </authorList>
    </citation>
    <scope>NUCLEOTIDE SEQUENCE [LARGE SCALE GENOMIC DNA]</scope>
</reference>
<organism evidence="1 2">
    <name type="scientific">Olea europaea subsp. europaea</name>
    <dbReference type="NCBI Taxonomy" id="158383"/>
    <lineage>
        <taxon>Eukaryota</taxon>
        <taxon>Viridiplantae</taxon>
        <taxon>Streptophyta</taxon>
        <taxon>Embryophyta</taxon>
        <taxon>Tracheophyta</taxon>
        <taxon>Spermatophyta</taxon>
        <taxon>Magnoliopsida</taxon>
        <taxon>eudicotyledons</taxon>
        <taxon>Gunneridae</taxon>
        <taxon>Pentapetalae</taxon>
        <taxon>asterids</taxon>
        <taxon>lamiids</taxon>
        <taxon>Lamiales</taxon>
        <taxon>Oleaceae</taxon>
        <taxon>Oleeae</taxon>
        <taxon>Olea</taxon>
    </lineage>
</organism>
<accession>A0A8S0VL02</accession>
<protein>
    <submittedName>
        <fullName evidence="1">Uncharacterized protein</fullName>
    </submittedName>
</protein>
<name>A0A8S0VL02_OLEEU</name>
<gene>
    <name evidence="1" type="ORF">OLEA9_A116705</name>
</gene>
<dbReference type="OrthoDB" id="10064970at2759"/>